<dbReference type="AlphaFoldDB" id="A0A4Y2PYD1"/>
<evidence type="ECO:0000256" key="1">
    <source>
        <dbReference type="SAM" id="MobiDB-lite"/>
    </source>
</evidence>
<evidence type="ECO:0000313" key="2">
    <source>
        <dbReference type="EMBL" id="GBN56261.1"/>
    </source>
</evidence>
<feature type="region of interest" description="Disordered" evidence="1">
    <location>
        <begin position="72"/>
        <end position="91"/>
    </location>
</feature>
<gene>
    <name evidence="2" type="ORF">AVEN_71015_1</name>
</gene>
<dbReference type="EMBL" id="BGPR01012485">
    <property type="protein sequence ID" value="GBN56261.1"/>
    <property type="molecule type" value="Genomic_DNA"/>
</dbReference>
<comment type="caution">
    <text evidence="2">The sequence shown here is derived from an EMBL/GenBank/DDBJ whole genome shotgun (WGS) entry which is preliminary data.</text>
</comment>
<name>A0A4Y2PYD1_ARAVE</name>
<reference evidence="2 3" key="1">
    <citation type="journal article" date="2019" name="Sci. Rep.">
        <title>Orb-weaving spider Araneus ventricosus genome elucidates the spidroin gene catalogue.</title>
        <authorList>
            <person name="Kono N."/>
            <person name="Nakamura H."/>
            <person name="Ohtoshi R."/>
            <person name="Moran D.A.P."/>
            <person name="Shinohara A."/>
            <person name="Yoshida Y."/>
            <person name="Fujiwara M."/>
            <person name="Mori M."/>
            <person name="Tomita M."/>
            <person name="Arakawa K."/>
        </authorList>
    </citation>
    <scope>NUCLEOTIDE SEQUENCE [LARGE SCALE GENOMIC DNA]</scope>
</reference>
<evidence type="ECO:0000313" key="3">
    <source>
        <dbReference type="Proteomes" id="UP000499080"/>
    </source>
</evidence>
<organism evidence="2 3">
    <name type="scientific">Araneus ventricosus</name>
    <name type="common">Orbweaver spider</name>
    <name type="synonym">Epeira ventricosa</name>
    <dbReference type="NCBI Taxonomy" id="182803"/>
    <lineage>
        <taxon>Eukaryota</taxon>
        <taxon>Metazoa</taxon>
        <taxon>Ecdysozoa</taxon>
        <taxon>Arthropoda</taxon>
        <taxon>Chelicerata</taxon>
        <taxon>Arachnida</taxon>
        <taxon>Araneae</taxon>
        <taxon>Araneomorphae</taxon>
        <taxon>Entelegynae</taxon>
        <taxon>Araneoidea</taxon>
        <taxon>Araneidae</taxon>
        <taxon>Araneus</taxon>
    </lineage>
</organism>
<protein>
    <submittedName>
        <fullName evidence="2">Uncharacterized protein</fullName>
    </submittedName>
</protein>
<sequence>MDLRRSGGLLCGPVVGTRYCEVSKQEASKATLLRKIASNRKCSEQRDPNPRPVRCDTHQKEQAALSLEALRPLSGGGFEQRPRLASRSPSTRKRVVNCFRRVTRKKTRRINRDEHFRQQKFPALDFDEEAVGAHELMVGLIQLPSTDTARLSAK</sequence>
<accession>A0A4Y2PYD1</accession>
<proteinExistence type="predicted"/>
<dbReference type="Proteomes" id="UP000499080">
    <property type="component" value="Unassembled WGS sequence"/>
</dbReference>
<keyword evidence="3" id="KW-1185">Reference proteome</keyword>